<protein>
    <submittedName>
        <fullName evidence="1">Uncharacterized protein</fullName>
    </submittedName>
</protein>
<proteinExistence type="predicted"/>
<reference evidence="1" key="1">
    <citation type="submission" date="2023-10" db="EMBL/GenBank/DDBJ databases">
        <authorList>
            <person name="Rodriguez Cubillos JULIANA M."/>
            <person name="De Vega J."/>
        </authorList>
    </citation>
    <scope>NUCLEOTIDE SEQUENCE</scope>
</reference>
<name>A0ACB0JCW4_TRIPR</name>
<gene>
    <name evidence="1" type="ORF">MILVUS5_LOCUS11679</name>
</gene>
<organism evidence="1 2">
    <name type="scientific">Trifolium pratense</name>
    <name type="common">Red clover</name>
    <dbReference type="NCBI Taxonomy" id="57577"/>
    <lineage>
        <taxon>Eukaryota</taxon>
        <taxon>Viridiplantae</taxon>
        <taxon>Streptophyta</taxon>
        <taxon>Embryophyta</taxon>
        <taxon>Tracheophyta</taxon>
        <taxon>Spermatophyta</taxon>
        <taxon>Magnoliopsida</taxon>
        <taxon>eudicotyledons</taxon>
        <taxon>Gunneridae</taxon>
        <taxon>Pentapetalae</taxon>
        <taxon>rosids</taxon>
        <taxon>fabids</taxon>
        <taxon>Fabales</taxon>
        <taxon>Fabaceae</taxon>
        <taxon>Papilionoideae</taxon>
        <taxon>50 kb inversion clade</taxon>
        <taxon>NPAAA clade</taxon>
        <taxon>Hologalegina</taxon>
        <taxon>IRL clade</taxon>
        <taxon>Trifolieae</taxon>
        <taxon>Trifolium</taxon>
    </lineage>
</organism>
<keyword evidence="2" id="KW-1185">Reference proteome</keyword>
<comment type="caution">
    <text evidence="1">The sequence shown here is derived from an EMBL/GenBank/DDBJ whole genome shotgun (WGS) entry which is preliminary data.</text>
</comment>
<evidence type="ECO:0000313" key="1">
    <source>
        <dbReference type="EMBL" id="CAJ2642172.1"/>
    </source>
</evidence>
<dbReference type="Proteomes" id="UP001177021">
    <property type="component" value="Unassembled WGS sequence"/>
</dbReference>
<evidence type="ECO:0000313" key="2">
    <source>
        <dbReference type="Proteomes" id="UP001177021"/>
    </source>
</evidence>
<sequence length="87" mass="10149">MIIRNTSKVQLQFLFLLFLLWPKIHSPWPNSVFSQIEPCMYQILAPPHYWVLLCSKVGALMESLCRIRVRIGLHSNGNRLLVQEAED</sequence>
<dbReference type="EMBL" id="CASHSV030000024">
    <property type="protein sequence ID" value="CAJ2642172.1"/>
    <property type="molecule type" value="Genomic_DNA"/>
</dbReference>
<accession>A0ACB0JCW4</accession>